<accession>X1LVP8</accession>
<dbReference type="InterPro" id="IPR017985">
    <property type="entry name" value="MeTrfase_CN4_CS"/>
</dbReference>
<evidence type="ECO:0000256" key="4">
    <source>
        <dbReference type="ARBA" id="ARBA00022679"/>
    </source>
</evidence>
<reference evidence="8" key="1">
    <citation type="journal article" date="2014" name="Front. Microbiol.">
        <title>High frequency of phylogenetically diverse reductive dehalogenase-homologous genes in deep subseafloor sedimentary metagenomes.</title>
        <authorList>
            <person name="Kawai M."/>
            <person name="Futagami T."/>
            <person name="Toyoda A."/>
            <person name="Takaki Y."/>
            <person name="Nishi S."/>
            <person name="Hori S."/>
            <person name="Arai W."/>
            <person name="Tsubouchi T."/>
            <person name="Morono Y."/>
            <person name="Uchiyama I."/>
            <person name="Ito T."/>
            <person name="Fujiyama A."/>
            <person name="Inagaki F."/>
            <person name="Takami H."/>
        </authorList>
    </citation>
    <scope>NUCLEOTIDE SEQUENCE</scope>
    <source>
        <strain evidence="8">Expedition CK06-06</strain>
    </source>
</reference>
<dbReference type="GO" id="GO:0003677">
    <property type="term" value="F:DNA binding"/>
    <property type="evidence" value="ECO:0007669"/>
    <property type="project" value="InterPro"/>
</dbReference>
<feature type="non-terminal residue" evidence="8">
    <location>
        <position position="37"/>
    </location>
</feature>
<evidence type="ECO:0000256" key="2">
    <source>
        <dbReference type="ARBA" id="ARBA00012185"/>
    </source>
</evidence>
<dbReference type="GO" id="GO:0015667">
    <property type="term" value="F:site-specific DNA-methyltransferase (cytosine-N4-specific) activity"/>
    <property type="evidence" value="ECO:0007669"/>
    <property type="project" value="UniProtKB-EC"/>
</dbReference>
<dbReference type="EMBL" id="BARU01048665">
    <property type="protein sequence ID" value="GAH98223.1"/>
    <property type="molecule type" value="Genomic_DNA"/>
</dbReference>
<evidence type="ECO:0000256" key="5">
    <source>
        <dbReference type="ARBA" id="ARBA00022691"/>
    </source>
</evidence>
<evidence type="ECO:0000256" key="1">
    <source>
        <dbReference type="ARBA" id="ARBA00010203"/>
    </source>
</evidence>
<dbReference type="PROSITE" id="PS00093">
    <property type="entry name" value="N4_MTASE"/>
    <property type="match status" value="1"/>
</dbReference>
<comment type="catalytic activity">
    <reaction evidence="7">
        <text>a 2'-deoxycytidine in DNA + S-adenosyl-L-methionine = an N(4)-methyl-2'-deoxycytidine in DNA + S-adenosyl-L-homocysteine + H(+)</text>
        <dbReference type="Rhea" id="RHEA:16857"/>
        <dbReference type="Rhea" id="RHEA-COMP:11369"/>
        <dbReference type="Rhea" id="RHEA-COMP:13674"/>
        <dbReference type="ChEBI" id="CHEBI:15378"/>
        <dbReference type="ChEBI" id="CHEBI:57856"/>
        <dbReference type="ChEBI" id="CHEBI:59789"/>
        <dbReference type="ChEBI" id="CHEBI:85452"/>
        <dbReference type="ChEBI" id="CHEBI:137933"/>
        <dbReference type="EC" id="2.1.1.113"/>
    </reaction>
</comment>
<evidence type="ECO:0000256" key="3">
    <source>
        <dbReference type="ARBA" id="ARBA00022603"/>
    </source>
</evidence>
<comment type="caution">
    <text evidence="8">The sequence shown here is derived from an EMBL/GenBank/DDBJ whole genome shotgun (WGS) entry which is preliminary data.</text>
</comment>
<comment type="similarity">
    <text evidence="1">Belongs to the N(4)/N(6)-methyltransferase family. N(4) subfamily.</text>
</comment>
<dbReference type="InterPro" id="IPR029063">
    <property type="entry name" value="SAM-dependent_MTases_sf"/>
</dbReference>
<dbReference type="GO" id="GO:0032259">
    <property type="term" value="P:methylation"/>
    <property type="evidence" value="ECO:0007669"/>
    <property type="project" value="UniProtKB-KW"/>
</dbReference>
<keyword evidence="4" id="KW-0808">Transferase</keyword>
<gene>
    <name evidence="8" type="ORF">S03H2_72185</name>
</gene>
<organism evidence="8">
    <name type="scientific">marine sediment metagenome</name>
    <dbReference type="NCBI Taxonomy" id="412755"/>
    <lineage>
        <taxon>unclassified sequences</taxon>
        <taxon>metagenomes</taxon>
        <taxon>ecological metagenomes</taxon>
    </lineage>
</organism>
<keyword evidence="6" id="KW-0680">Restriction system</keyword>
<dbReference type="SUPFAM" id="SSF53335">
    <property type="entry name" value="S-adenosyl-L-methionine-dependent methyltransferases"/>
    <property type="match status" value="1"/>
</dbReference>
<evidence type="ECO:0000256" key="6">
    <source>
        <dbReference type="ARBA" id="ARBA00022747"/>
    </source>
</evidence>
<dbReference type="EC" id="2.1.1.113" evidence="2"/>
<evidence type="ECO:0000313" key="8">
    <source>
        <dbReference type="EMBL" id="GAH98223.1"/>
    </source>
</evidence>
<evidence type="ECO:0000256" key="7">
    <source>
        <dbReference type="ARBA" id="ARBA00049120"/>
    </source>
</evidence>
<protein>
    <recommendedName>
        <fullName evidence="2">site-specific DNA-methyltransferase (cytosine-N(4)-specific)</fullName>
        <ecNumber evidence="2">2.1.1.113</ecNumber>
    </recommendedName>
</protein>
<name>X1LVP8_9ZZZZ</name>
<sequence length="37" mass="4342">MKTIHKIIIGDSRYMKEAPNESVHLTITSPPYWQLKD</sequence>
<keyword evidence="5" id="KW-0949">S-adenosyl-L-methionine</keyword>
<keyword evidence="3" id="KW-0489">Methyltransferase</keyword>
<dbReference type="AlphaFoldDB" id="X1LVP8"/>
<dbReference type="GO" id="GO:0009307">
    <property type="term" value="P:DNA restriction-modification system"/>
    <property type="evidence" value="ECO:0007669"/>
    <property type="project" value="UniProtKB-KW"/>
</dbReference>
<proteinExistence type="inferred from homology"/>
<dbReference type="Gene3D" id="3.40.50.150">
    <property type="entry name" value="Vaccinia Virus protein VP39"/>
    <property type="match status" value="1"/>
</dbReference>